<comment type="caution">
    <text evidence="3">The sequence shown here is derived from an EMBL/GenBank/DDBJ whole genome shotgun (WGS) entry which is preliminary data.</text>
</comment>
<feature type="domain" description="Type 4 secretion system PilS N-terminal" evidence="2">
    <location>
        <begin position="33"/>
        <end position="157"/>
    </location>
</feature>
<dbReference type="InterPro" id="IPR045584">
    <property type="entry name" value="Pilin-like"/>
</dbReference>
<accession>A0A0D6PGQ3</accession>
<keyword evidence="1" id="KW-1133">Transmembrane helix</keyword>
<organism evidence="3 4">
    <name type="scientific">Acidocella aminolytica 101 = DSM 11237</name>
    <dbReference type="NCBI Taxonomy" id="1120923"/>
    <lineage>
        <taxon>Bacteria</taxon>
        <taxon>Pseudomonadati</taxon>
        <taxon>Pseudomonadota</taxon>
        <taxon>Alphaproteobacteria</taxon>
        <taxon>Acetobacterales</taxon>
        <taxon>Acidocellaceae</taxon>
        <taxon>Acidocella</taxon>
    </lineage>
</organism>
<keyword evidence="1" id="KW-0812">Transmembrane</keyword>
<protein>
    <submittedName>
        <fullName evidence="3">PilS domain-containing protein</fullName>
    </submittedName>
</protein>
<name>A0A0D6PGQ3_9PROT</name>
<dbReference type="AlphaFoldDB" id="A0A0D6PGQ3"/>
<dbReference type="STRING" id="1120923.SAMN02746095_03280"/>
<evidence type="ECO:0000313" key="3">
    <source>
        <dbReference type="EMBL" id="GAN80383.1"/>
    </source>
</evidence>
<dbReference type="SUPFAM" id="SSF54523">
    <property type="entry name" value="Pili subunits"/>
    <property type="match status" value="1"/>
</dbReference>
<dbReference type="InterPro" id="IPR014911">
    <property type="entry name" value="PilS_N"/>
</dbReference>
<keyword evidence="1" id="KW-0472">Membrane</keyword>
<proteinExistence type="predicted"/>
<gene>
    <name evidence="3" type="ORF">Aam_046_024</name>
</gene>
<dbReference type="Gene3D" id="3.30.1690.10">
    <property type="entry name" value="TcpA-like pilin"/>
    <property type="match status" value="1"/>
</dbReference>
<feature type="transmembrane region" description="Helical" evidence="1">
    <location>
        <begin position="12"/>
        <end position="29"/>
    </location>
</feature>
<keyword evidence="4" id="KW-1185">Reference proteome</keyword>
<dbReference type="Proteomes" id="UP000032668">
    <property type="component" value="Unassembled WGS sequence"/>
</dbReference>
<sequence>MSEILGTLFKYLLGLLAIVAVVVVLYEALSSNKVSTAAADVTTLQSNVAQLYGGTASTASLSDTVVISAKAAPSSMVSGTTLLDPWAGAVTVQPDANPGEFDIILAGIPQSACNKLATAVSSYKSISINGTADSAPVDPGTVATQCTSGSNNQIQFTFTS</sequence>
<dbReference type="Pfam" id="PF08805">
    <property type="entry name" value="PilS"/>
    <property type="match status" value="1"/>
</dbReference>
<dbReference type="EMBL" id="BANC01000045">
    <property type="protein sequence ID" value="GAN80383.1"/>
    <property type="molecule type" value="Genomic_DNA"/>
</dbReference>
<evidence type="ECO:0000313" key="4">
    <source>
        <dbReference type="Proteomes" id="UP000032668"/>
    </source>
</evidence>
<evidence type="ECO:0000256" key="1">
    <source>
        <dbReference type="SAM" id="Phobius"/>
    </source>
</evidence>
<dbReference type="RefSeq" id="WP_048878797.1">
    <property type="nucleotide sequence ID" value="NZ_BANC01000045.1"/>
</dbReference>
<dbReference type="OrthoDB" id="9100844at2"/>
<reference evidence="3 4" key="1">
    <citation type="submission" date="2012-11" db="EMBL/GenBank/DDBJ databases">
        <title>Whole genome sequence of Acidocella aminolytica 101 = DSM 11237.</title>
        <authorList>
            <person name="Azuma Y."/>
            <person name="Higashiura N."/>
            <person name="Hirakawa H."/>
            <person name="Matsushita K."/>
        </authorList>
    </citation>
    <scope>NUCLEOTIDE SEQUENCE [LARGE SCALE GENOMIC DNA]</scope>
    <source>
        <strain evidence="4">101 / DSM 11237</strain>
    </source>
</reference>
<evidence type="ECO:0000259" key="2">
    <source>
        <dbReference type="Pfam" id="PF08805"/>
    </source>
</evidence>